<keyword evidence="3 5" id="KW-0520">NAD</keyword>
<protein>
    <recommendedName>
        <fullName evidence="5">Poly [ADP-ribose] polymerase</fullName>
        <shortName evidence="5">PARP</shortName>
        <ecNumber evidence="5">2.4.2.-</ecNumber>
    </recommendedName>
</protein>
<proteinExistence type="predicted"/>
<organism evidence="7 8">
    <name type="scientific">Phycomyces blakesleeanus (strain ATCC 8743b / DSM 1359 / FGSC 10004 / NBRC 33097 / NRRL 1555)</name>
    <dbReference type="NCBI Taxonomy" id="763407"/>
    <lineage>
        <taxon>Eukaryota</taxon>
        <taxon>Fungi</taxon>
        <taxon>Fungi incertae sedis</taxon>
        <taxon>Mucoromycota</taxon>
        <taxon>Mucoromycotina</taxon>
        <taxon>Mucoromycetes</taxon>
        <taxon>Mucorales</taxon>
        <taxon>Phycomycetaceae</taxon>
        <taxon>Phycomyces</taxon>
    </lineage>
</organism>
<name>A0A167NA25_PHYB8</name>
<dbReference type="GO" id="GO:0006302">
    <property type="term" value="P:double-strand break repair"/>
    <property type="evidence" value="ECO:0007669"/>
    <property type="project" value="TreeGrafter"/>
</dbReference>
<gene>
    <name evidence="7" type="ORF">PHYBLDRAFT_103870</name>
</gene>
<dbReference type="Gene3D" id="3.90.228.10">
    <property type="match status" value="1"/>
</dbReference>
<dbReference type="InterPro" id="IPR050800">
    <property type="entry name" value="ARTD/PARP"/>
</dbReference>
<evidence type="ECO:0000256" key="4">
    <source>
        <dbReference type="ARBA" id="ARBA00033987"/>
    </source>
</evidence>
<reference evidence="8" key="1">
    <citation type="submission" date="2015-06" db="EMBL/GenBank/DDBJ databases">
        <title>Expansion of signal transduction pathways in fungi by whole-genome duplication.</title>
        <authorList>
            <consortium name="DOE Joint Genome Institute"/>
            <person name="Corrochano L.M."/>
            <person name="Kuo A."/>
            <person name="Marcet-Houben M."/>
            <person name="Polaino S."/>
            <person name="Salamov A."/>
            <person name="Villalobos J.M."/>
            <person name="Alvarez M.I."/>
            <person name="Avalos J."/>
            <person name="Benito E.P."/>
            <person name="Benoit I."/>
            <person name="Burger G."/>
            <person name="Camino L.P."/>
            <person name="Canovas D."/>
            <person name="Cerda-Olmedo E."/>
            <person name="Cheng J.-F."/>
            <person name="Dominguez A."/>
            <person name="Elias M."/>
            <person name="Eslava A.P."/>
            <person name="Glaser F."/>
            <person name="Grimwood J."/>
            <person name="Gutierrez G."/>
            <person name="Heitman J."/>
            <person name="Henrissat B."/>
            <person name="Iturriaga E.A."/>
            <person name="Lang B.F."/>
            <person name="Lavin J.L."/>
            <person name="Lee S."/>
            <person name="Li W."/>
            <person name="Lindquist E."/>
            <person name="Lopez-Garcia S."/>
            <person name="Luque E.M."/>
            <person name="Marcos A.T."/>
            <person name="Martin J."/>
            <person name="McCluskey K."/>
            <person name="Medina H.R."/>
            <person name="Miralles-Duran A."/>
            <person name="Miyazaki A."/>
            <person name="Munoz-Torres E."/>
            <person name="Oguiza J.A."/>
            <person name="Ohm R."/>
            <person name="Olmedo M."/>
            <person name="Orejas M."/>
            <person name="Ortiz-Castellanos L."/>
            <person name="Pisabarro A.G."/>
            <person name="Rodriguez-Romero J."/>
            <person name="Ruiz-Herrera J."/>
            <person name="Ruiz-Vazquez R."/>
            <person name="Sanz C."/>
            <person name="Schackwitz W."/>
            <person name="Schmutz J."/>
            <person name="Shahriari M."/>
            <person name="Shelest E."/>
            <person name="Silva-Franco F."/>
            <person name="Soanes D."/>
            <person name="Syed K."/>
            <person name="Tagua V.G."/>
            <person name="Talbot N.J."/>
            <person name="Thon M."/>
            <person name="De vries R.P."/>
            <person name="Wiebenga A."/>
            <person name="Yadav J.S."/>
            <person name="Braun E.L."/>
            <person name="Baker S."/>
            <person name="Garre V."/>
            <person name="Horwitz B."/>
            <person name="Torres-Martinez S."/>
            <person name="Idnurm A."/>
            <person name="Herrera-Estrella A."/>
            <person name="Gabaldon T."/>
            <person name="Grigoriev I.V."/>
        </authorList>
    </citation>
    <scope>NUCLEOTIDE SEQUENCE [LARGE SCALE GENOMIC DNA]</scope>
    <source>
        <strain evidence="8">NRRL 1555(-)</strain>
    </source>
</reference>
<evidence type="ECO:0000256" key="1">
    <source>
        <dbReference type="ARBA" id="ARBA00022676"/>
    </source>
</evidence>
<dbReference type="VEuPathDB" id="FungiDB:PHYBLDRAFT_103870"/>
<dbReference type="OrthoDB" id="2017365at2759"/>
<evidence type="ECO:0000256" key="5">
    <source>
        <dbReference type="RuleBase" id="RU362114"/>
    </source>
</evidence>
<dbReference type="SUPFAM" id="SSF56399">
    <property type="entry name" value="ADP-ribosylation"/>
    <property type="match status" value="1"/>
</dbReference>
<dbReference type="PANTHER" id="PTHR10459:SF60">
    <property type="entry name" value="POLY [ADP-RIBOSE] POLYMERASE 2"/>
    <property type="match status" value="1"/>
</dbReference>
<keyword evidence="1 5" id="KW-0328">Glycosyltransferase</keyword>
<dbReference type="GO" id="GO:0070212">
    <property type="term" value="P:protein poly-ADP-ribosylation"/>
    <property type="evidence" value="ECO:0007669"/>
    <property type="project" value="TreeGrafter"/>
</dbReference>
<evidence type="ECO:0000313" key="8">
    <source>
        <dbReference type="Proteomes" id="UP000077315"/>
    </source>
</evidence>
<feature type="non-terminal residue" evidence="7">
    <location>
        <position position="97"/>
    </location>
</feature>
<dbReference type="InterPro" id="IPR012317">
    <property type="entry name" value="Poly(ADP-ribose)pol_cat_dom"/>
</dbReference>
<evidence type="ECO:0000313" key="7">
    <source>
        <dbReference type="EMBL" id="OAD75454.1"/>
    </source>
</evidence>
<dbReference type="STRING" id="763407.A0A167NA25"/>
<dbReference type="PANTHER" id="PTHR10459">
    <property type="entry name" value="DNA LIGASE"/>
    <property type="match status" value="1"/>
</dbReference>
<dbReference type="EMBL" id="KV440977">
    <property type="protein sequence ID" value="OAD75454.1"/>
    <property type="molecule type" value="Genomic_DNA"/>
</dbReference>
<evidence type="ECO:0000256" key="2">
    <source>
        <dbReference type="ARBA" id="ARBA00022679"/>
    </source>
</evidence>
<dbReference type="InParanoid" id="A0A167NA25"/>
<sequence length="97" mass="11072">EISHLFSVNRFVEQGRFKPFENNKNRKLLWHGSNTSNFMGILKQGLRCQPQTTDHNGAQYGNGIYFGDMFCKSISYSGNNTGFENKAYKLLLLCEVA</sequence>
<dbReference type="AlphaFoldDB" id="A0A167NA25"/>
<dbReference type="GeneID" id="28988701"/>
<dbReference type="GO" id="GO:0003950">
    <property type="term" value="F:NAD+ poly-ADP-ribosyltransferase activity"/>
    <property type="evidence" value="ECO:0007669"/>
    <property type="project" value="UniProtKB-UniRule"/>
</dbReference>
<evidence type="ECO:0000256" key="3">
    <source>
        <dbReference type="ARBA" id="ARBA00023027"/>
    </source>
</evidence>
<accession>A0A167NA25</accession>
<dbReference type="Proteomes" id="UP000077315">
    <property type="component" value="Unassembled WGS sequence"/>
</dbReference>
<comment type="catalytic activity">
    <reaction evidence="4">
        <text>NAD(+) + (ADP-D-ribosyl)n-acceptor = nicotinamide + (ADP-D-ribosyl)n+1-acceptor + H(+).</text>
        <dbReference type="EC" id="2.4.2.30"/>
    </reaction>
</comment>
<feature type="domain" description="PARP catalytic" evidence="6">
    <location>
        <begin position="1"/>
        <end position="97"/>
    </location>
</feature>
<keyword evidence="8" id="KW-1185">Reference proteome</keyword>
<dbReference type="Pfam" id="PF00644">
    <property type="entry name" value="PARP"/>
    <property type="match status" value="1"/>
</dbReference>
<evidence type="ECO:0000259" key="6">
    <source>
        <dbReference type="PROSITE" id="PS51059"/>
    </source>
</evidence>
<dbReference type="PROSITE" id="PS51059">
    <property type="entry name" value="PARP_CATALYTIC"/>
    <property type="match status" value="1"/>
</dbReference>
<dbReference type="EC" id="2.4.2.-" evidence="5"/>
<dbReference type="GO" id="GO:0005730">
    <property type="term" value="C:nucleolus"/>
    <property type="evidence" value="ECO:0007669"/>
    <property type="project" value="TreeGrafter"/>
</dbReference>
<dbReference type="RefSeq" id="XP_018293494.1">
    <property type="nucleotide sequence ID" value="XM_018427795.1"/>
</dbReference>
<keyword evidence="2 5" id="KW-0808">Transferase</keyword>
<dbReference type="GO" id="GO:1990404">
    <property type="term" value="F:NAD+-protein mono-ADP-ribosyltransferase activity"/>
    <property type="evidence" value="ECO:0007669"/>
    <property type="project" value="TreeGrafter"/>
</dbReference>
<feature type="non-terminal residue" evidence="7">
    <location>
        <position position="1"/>
    </location>
</feature>